<keyword evidence="2" id="KW-0560">Oxidoreductase</keyword>
<dbReference type="Pfam" id="PF00106">
    <property type="entry name" value="adh_short"/>
    <property type="match status" value="1"/>
</dbReference>
<dbReference type="PIRSF" id="PIRSF000126">
    <property type="entry name" value="11-beta-HSD1"/>
    <property type="match status" value="1"/>
</dbReference>
<dbReference type="GO" id="GO:0016020">
    <property type="term" value="C:membrane"/>
    <property type="evidence" value="ECO:0007669"/>
    <property type="project" value="TreeGrafter"/>
</dbReference>
<dbReference type="InterPro" id="IPR020904">
    <property type="entry name" value="Sc_DH/Rdtase_CS"/>
</dbReference>
<reference evidence="5" key="1">
    <citation type="submission" date="2017-11" db="EMBL/GenBank/DDBJ databases">
        <title>The draft genome sequence of Chromatocurvus sp. F02.</title>
        <authorList>
            <person name="Du Z.-J."/>
            <person name="Chang Y.-Q."/>
        </authorList>
    </citation>
    <scope>NUCLEOTIDE SEQUENCE [LARGE SCALE GENOMIC DNA]</scope>
    <source>
        <strain evidence="5">F02</strain>
    </source>
</reference>
<evidence type="ECO:0000256" key="2">
    <source>
        <dbReference type="ARBA" id="ARBA00023002"/>
    </source>
</evidence>
<evidence type="ECO:0000256" key="3">
    <source>
        <dbReference type="RuleBase" id="RU000363"/>
    </source>
</evidence>
<dbReference type="PANTHER" id="PTHR44196:SF2">
    <property type="entry name" value="SHORT-CHAIN DEHYDROGENASE-RELATED"/>
    <property type="match status" value="1"/>
</dbReference>
<dbReference type="AlphaFoldDB" id="A0A2N5Y4B8"/>
<evidence type="ECO:0000313" key="4">
    <source>
        <dbReference type="EMBL" id="PLW83218.1"/>
    </source>
</evidence>
<proteinExistence type="inferred from homology"/>
<protein>
    <submittedName>
        <fullName evidence="4">Short-chain dehydrogenase</fullName>
    </submittedName>
</protein>
<name>A0A2N5Y4B8_9GAMM</name>
<keyword evidence="5" id="KW-1185">Reference proteome</keyword>
<accession>A0A2N5Y4B8</accession>
<dbReference type="PRINTS" id="PR00080">
    <property type="entry name" value="SDRFAMILY"/>
</dbReference>
<gene>
    <name evidence="4" type="ORF">CWI75_07335</name>
</gene>
<dbReference type="PROSITE" id="PS00061">
    <property type="entry name" value="ADH_SHORT"/>
    <property type="match status" value="1"/>
</dbReference>
<dbReference type="PRINTS" id="PR00081">
    <property type="entry name" value="GDHRDH"/>
</dbReference>
<comment type="caution">
    <text evidence="4">The sequence shown here is derived from an EMBL/GenBank/DDBJ whole genome shotgun (WGS) entry which is preliminary data.</text>
</comment>
<organism evidence="4 5">
    <name type="scientific">Kineobactrum sediminis</name>
    <dbReference type="NCBI Taxonomy" id="1905677"/>
    <lineage>
        <taxon>Bacteria</taxon>
        <taxon>Pseudomonadati</taxon>
        <taxon>Pseudomonadota</taxon>
        <taxon>Gammaproteobacteria</taxon>
        <taxon>Cellvibrionales</taxon>
        <taxon>Halieaceae</taxon>
        <taxon>Kineobactrum</taxon>
    </lineage>
</organism>
<dbReference type="RefSeq" id="WP_101520819.1">
    <property type="nucleotide sequence ID" value="NZ_PKLZ01000003.1"/>
</dbReference>
<dbReference type="Proteomes" id="UP000234845">
    <property type="component" value="Unassembled WGS sequence"/>
</dbReference>
<dbReference type="PANTHER" id="PTHR44196">
    <property type="entry name" value="DEHYDROGENASE/REDUCTASE SDR FAMILY MEMBER 7B"/>
    <property type="match status" value="1"/>
</dbReference>
<dbReference type="InterPro" id="IPR002347">
    <property type="entry name" value="SDR_fam"/>
</dbReference>
<dbReference type="Gene3D" id="3.40.50.720">
    <property type="entry name" value="NAD(P)-binding Rossmann-like Domain"/>
    <property type="match status" value="1"/>
</dbReference>
<dbReference type="CDD" id="cd05233">
    <property type="entry name" value="SDR_c"/>
    <property type="match status" value="1"/>
</dbReference>
<dbReference type="InterPro" id="IPR036291">
    <property type="entry name" value="NAD(P)-bd_dom_sf"/>
</dbReference>
<dbReference type="GO" id="GO:0016491">
    <property type="term" value="F:oxidoreductase activity"/>
    <property type="evidence" value="ECO:0007669"/>
    <property type="project" value="UniProtKB-KW"/>
</dbReference>
<evidence type="ECO:0000256" key="1">
    <source>
        <dbReference type="ARBA" id="ARBA00006484"/>
    </source>
</evidence>
<dbReference type="EMBL" id="PKLZ01000003">
    <property type="protein sequence ID" value="PLW83218.1"/>
    <property type="molecule type" value="Genomic_DNA"/>
</dbReference>
<comment type="similarity">
    <text evidence="1 3">Belongs to the short-chain dehydrogenases/reductases (SDR) family.</text>
</comment>
<sequence>MSMRKTVMITGASSGIGESLANIIAAQDYDLILVARSTDKLTALATRLGAEHNVTVTVLPADLAVPGSAGELFQALKRRKLQVDILVNNAGVLKHGAFNAMLPAQHQEMIQLNVVGFTDMLAHFVPPMVARGSGRVLNVASIAAFQPIPSLATYAATKAYVLSLSESLAEELRGSGVTLTTLCPGITATNMVFQAQASSNALQNLPSMVISDVQDVAGEAWRACLKGQAIVVPGTLNLAATVAARATPKWLVRRLTGLLGRSTL</sequence>
<dbReference type="SUPFAM" id="SSF51735">
    <property type="entry name" value="NAD(P)-binding Rossmann-fold domains"/>
    <property type="match status" value="1"/>
</dbReference>
<dbReference type="OrthoDB" id="9810734at2"/>
<evidence type="ECO:0000313" key="5">
    <source>
        <dbReference type="Proteomes" id="UP000234845"/>
    </source>
</evidence>